<protein>
    <recommendedName>
        <fullName evidence="1">AAA+ ATPase domain-containing protein</fullName>
    </recommendedName>
</protein>
<organism evidence="2">
    <name type="scientific">Clostridium botulinum</name>
    <dbReference type="NCBI Taxonomy" id="1491"/>
    <lineage>
        <taxon>Bacteria</taxon>
        <taxon>Bacillati</taxon>
        <taxon>Bacillota</taxon>
        <taxon>Clostridia</taxon>
        <taxon>Eubacteriales</taxon>
        <taxon>Clostridiaceae</taxon>
        <taxon>Clostridium</taxon>
    </lineage>
</organism>
<evidence type="ECO:0000313" key="4">
    <source>
        <dbReference type="EMBL" id="AIW54967.1"/>
    </source>
</evidence>
<evidence type="ECO:0000313" key="5">
    <source>
        <dbReference type="EMBL" id="AIW55021.1"/>
    </source>
</evidence>
<dbReference type="InterPro" id="IPR027417">
    <property type="entry name" value="P-loop_NTPase"/>
</dbReference>
<dbReference type="InterPro" id="IPR008571">
    <property type="entry name" value="HerA-like"/>
</dbReference>
<evidence type="ECO:0000313" key="3">
    <source>
        <dbReference type="EMBL" id="AIW54912.1"/>
    </source>
</evidence>
<geneLocation type="plasmid" evidence="4">
    <name>pKAPB8</name>
</geneLocation>
<geneLocation type="plasmid" evidence="3">
    <name>pKAPB3</name>
</geneLocation>
<dbReference type="RefSeq" id="WP_051982772.1">
    <property type="nucleotide sequence ID" value="NZ_KJ776579.1"/>
</dbReference>
<dbReference type="EMBL" id="KJ776583">
    <property type="protein sequence ID" value="AIW54912.1"/>
    <property type="molecule type" value="Genomic_DNA"/>
</dbReference>
<dbReference type="Pfam" id="PF19044">
    <property type="entry name" value="P-loop_TraG"/>
    <property type="match status" value="1"/>
</dbReference>
<evidence type="ECO:0000259" key="1">
    <source>
        <dbReference type="SMART" id="SM00382"/>
    </source>
</evidence>
<evidence type="ECO:0000313" key="2">
    <source>
        <dbReference type="EMBL" id="AIW54663.1"/>
    </source>
</evidence>
<reference evidence="2" key="1">
    <citation type="journal article" date="2014" name="Genome Biol. Evol.">
        <title>Three classes of plasmid (47-63 kb) carry the type B neurotoxin gene cluster of group II Clostridium botulinum.</title>
        <authorList>
            <person name="Carter A.T."/>
            <person name="Austin J.W."/>
            <person name="Weedmark K.A."/>
            <person name="Corbett C."/>
            <person name="Peck M.W."/>
        </authorList>
    </citation>
    <scope>NUCLEOTIDE SEQUENCE</scope>
    <source>
        <strain evidence="5">DB2</strain>
        <strain evidence="2">KapchunkaB2</strain>
        <strain evidence="3">KapchunkaB3</strain>
        <strain evidence="4">KapchunkaB8</strain>
        <plasmid evidence="5">pDB2</plasmid>
        <plasmid evidence="2">pKAPB2</plasmid>
        <plasmid evidence="3">pKAPB3</plasmid>
        <plasmid evidence="4">pKAPB8</plasmid>
    </source>
</reference>
<dbReference type="SUPFAM" id="SSF52540">
    <property type="entry name" value="P-loop containing nucleoside triphosphate hydrolases"/>
    <property type="match status" value="1"/>
</dbReference>
<proteinExistence type="predicted"/>
<dbReference type="InterPro" id="IPR043964">
    <property type="entry name" value="P-loop_TraG"/>
</dbReference>
<geneLocation type="plasmid" evidence="2">
    <name>pKAPB2</name>
</geneLocation>
<feature type="domain" description="AAA+ ATPase" evidence="1">
    <location>
        <begin position="244"/>
        <end position="568"/>
    </location>
</feature>
<dbReference type="PANTHER" id="PTHR42957:SF1">
    <property type="entry name" value="HELICASE MJ1565-RELATED"/>
    <property type="match status" value="1"/>
</dbReference>
<sequence>MGLKFWDNEVKNINHNPYLLSKIQPVGGIAFNPSSIRKGDGYEACIHLYEYQTTVNTFWLEQLLNFDDVVVTVDVSTANKQDALEQINRSISENLTRIDEVANNIDKIEASNTVDNLTSLVYDITSKDEIIKIVTIRYFISARTIDELDKKAKTILERLEGLGYRGAIFLNEQEYEWKSLFLSSTEQSKLPNKRNEKGIPSISFGGGYPFHFTELNDPTGMYLGTTKTGGNVIFDLFTKDDIRKSYNALVIGLMGSGKSTLLKKILNNNGIVNNTIRIFDIAGEFKTLVRILGGEVIALDGSDGIINPLQIFATIIDEDTNEILEEQSYMQHLSKVSMMYQFLAPNANSNEIREFEKSLSNFYSSFGIDTRKATQYETNEYPIMEELIESLLNELYENVQKGILKANITNNRQERLENIILTLEGTVRDYGKLFNGHTTIKDITNKQIVSFEVRNLVQFDKRIFNAQTFNILTMLWNNALLQGLVEKKAFDEGRKTTMEAIKYLVLMDEAHKFINSNNIMAVDYLINFEREARKYFGGLIFATQSIRDVVPDNTSSEALEKIRTLFELTQYKFIMQQDNNSKKSLAEIFDGQLTESEIETVPFMGTGDCILSINGGKNIRFHIEASDKELELFKGGA</sequence>
<dbReference type="EMBL" id="KJ776579">
    <property type="protein sequence ID" value="AIW54663.1"/>
    <property type="molecule type" value="Genomic_DNA"/>
</dbReference>
<dbReference type="Gene3D" id="3.40.50.300">
    <property type="entry name" value="P-loop containing nucleotide triphosphate hydrolases"/>
    <property type="match status" value="2"/>
</dbReference>
<accession>A0A0A0UTT3</accession>
<dbReference type="PANTHER" id="PTHR42957">
    <property type="entry name" value="HELICASE MJ1565-RELATED"/>
    <property type="match status" value="1"/>
</dbReference>
<geneLocation type="plasmid" evidence="5">
    <name>pDB2</name>
</geneLocation>
<name>A0A0A0UTT3_CLOBO</name>
<dbReference type="InterPro" id="IPR003593">
    <property type="entry name" value="AAA+_ATPase"/>
</dbReference>
<dbReference type="EMBL" id="KJ776584">
    <property type="protein sequence ID" value="AIW54967.1"/>
    <property type="molecule type" value="Genomic_DNA"/>
</dbReference>
<dbReference type="EMBL" id="KJ776585">
    <property type="protein sequence ID" value="AIW55021.1"/>
    <property type="molecule type" value="Genomic_DNA"/>
</dbReference>
<keyword evidence="2" id="KW-0614">Plasmid</keyword>
<dbReference type="AlphaFoldDB" id="A0A0A0UTT3"/>
<dbReference type="SMART" id="SM00382">
    <property type="entry name" value="AAA"/>
    <property type="match status" value="1"/>
</dbReference>